<dbReference type="InterPro" id="IPR006131">
    <property type="entry name" value="Asp_carbamoyltransf_Asp/Orn-bd"/>
</dbReference>
<evidence type="ECO:0000256" key="7">
    <source>
        <dbReference type="RuleBase" id="RU003634"/>
    </source>
</evidence>
<dbReference type="AlphaFoldDB" id="A0A1R1PGZ8"/>
<keyword evidence="11" id="KW-1185">Reference proteome</keyword>
<dbReference type="SUPFAM" id="SSF53671">
    <property type="entry name" value="Aspartate/ornithine carbamoyltransferase"/>
    <property type="match status" value="1"/>
</dbReference>
<comment type="similarity">
    <text evidence="2">Belongs to the aspartate/ornithine carbamoyltransferase superfamily. OTCase family.</text>
</comment>
<proteinExistence type="inferred from homology"/>
<dbReference type="NCBIfam" id="TIGR00658">
    <property type="entry name" value="orni_carb_tr"/>
    <property type="match status" value="1"/>
</dbReference>
<evidence type="ECO:0000256" key="6">
    <source>
        <dbReference type="ARBA" id="ARBA00022679"/>
    </source>
</evidence>
<dbReference type="PANTHER" id="PTHR45753">
    <property type="entry name" value="ORNITHINE CARBAMOYLTRANSFERASE, MITOCHONDRIAL"/>
    <property type="match status" value="1"/>
</dbReference>
<dbReference type="GO" id="GO:0005739">
    <property type="term" value="C:mitochondrion"/>
    <property type="evidence" value="ECO:0007669"/>
    <property type="project" value="TreeGrafter"/>
</dbReference>
<feature type="domain" description="Aspartate/ornithine carbamoyltransferase carbamoyl-P binding" evidence="9">
    <location>
        <begin position="45"/>
        <end position="183"/>
    </location>
</feature>
<dbReference type="GO" id="GO:0042450">
    <property type="term" value="P:L-arginine biosynthetic process via ornithine"/>
    <property type="evidence" value="ECO:0007669"/>
    <property type="project" value="TreeGrafter"/>
</dbReference>
<evidence type="ECO:0000256" key="1">
    <source>
        <dbReference type="ARBA" id="ARBA00004975"/>
    </source>
</evidence>
<dbReference type="InterPro" id="IPR006132">
    <property type="entry name" value="Asp/Orn_carbamoyltranf_P-bd"/>
</dbReference>
<gene>
    <name evidence="10" type="ORF">AX774_g6318</name>
</gene>
<dbReference type="FunFam" id="3.40.50.1370:FF:000009">
    <property type="entry name" value="Ornithine carbamoyltransferase, mitochondrial"/>
    <property type="match status" value="1"/>
</dbReference>
<dbReference type="Proteomes" id="UP000188320">
    <property type="component" value="Unassembled WGS sequence"/>
</dbReference>
<dbReference type="Pfam" id="PF00185">
    <property type="entry name" value="OTCace"/>
    <property type="match status" value="1"/>
</dbReference>
<dbReference type="InterPro" id="IPR002292">
    <property type="entry name" value="Orn/put_carbamltrans"/>
</dbReference>
<evidence type="ECO:0000256" key="2">
    <source>
        <dbReference type="ARBA" id="ARBA00007805"/>
    </source>
</evidence>
<dbReference type="EMBL" id="LSSK01001251">
    <property type="protein sequence ID" value="OMH80251.1"/>
    <property type="molecule type" value="Genomic_DNA"/>
</dbReference>
<sequence>MLKQVLLSGKGSTLLCPKIFVPKIQSRVYHRYNLEKNIESRSNLRHFLTLQEYSGEEIINLVDNSAKLKATHPKNPRILEGKTIAMMFSKRSTRTRVATETAMANLGGSSLFLGKDDIQLGVNESLKDTSIVVSSMADCIMARVNGHKDIVEFAKYSSVPVINALSDRFHPTQILADLLTIKEHFGGSSKNVADTKNLFNGMVFSWVGDSNNILYEMMVSLPKLGISLNISTPKAHPVPKDILEYANQSKLNKDTKITLCGSPTEAIHSSNVIVTDTWISMGMESEKKQRLKDFEGYKITMDMINKAGPRENWVFMHCLPRKQEEVDDEVFYSKKHSLVFQEAENRKWTIMSVLQYLLSSKNQ</sequence>
<keyword evidence="6 7" id="KW-0808">Transferase</keyword>
<evidence type="ECO:0000313" key="10">
    <source>
        <dbReference type="EMBL" id="OMH80251.1"/>
    </source>
</evidence>
<dbReference type="PRINTS" id="PR00100">
    <property type="entry name" value="AOTCASE"/>
</dbReference>
<dbReference type="Pfam" id="PF02729">
    <property type="entry name" value="OTCace_N"/>
    <property type="match status" value="1"/>
</dbReference>
<dbReference type="PRINTS" id="PR00102">
    <property type="entry name" value="OTCASE"/>
</dbReference>
<dbReference type="GO" id="GO:0016597">
    <property type="term" value="F:amino acid binding"/>
    <property type="evidence" value="ECO:0007669"/>
    <property type="project" value="InterPro"/>
</dbReference>
<dbReference type="Gene3D" id="3.40.50.1370">
    <property type="entry name" value="Aspartate/ornithine carbamoyltransferase"/>
    <property type="match status" value="2"/>
</dbReference>
<evidence type="ECO:0000256" key="5">
    <source>
        <dbReference type="ARBA" id="ARBA00022605"/>
    </source>
</evidence>
<protein>
    <recommendedName>
        <fullName evidence="3">ornithine carbamoyltransferase</fullName>
        <ecNumber evidence="3">2.1.3.3</ecNumber>
    </recommendedName>
</protein>
<dbReference type="InterPro" id="IPR006130">
    <property type="entry name" value="Asp/Orn_carbamoylTrfase"/>
</dbReference>
<evidence type="ECO:0000256" key="3">
    <source>
        <dbReference type="ARBA" id="ARBA00013007"/>
    </source>
</evidence>
<keyword evidence="4" id="KW-0055">Arginine biosynthesis</keyword>
<dbReference type="OrthoDB" id="10252326at2759"/>
<comment type="caution">
    <text evidence="10">The sequence shown here is derived from an EMBL/GenBank/DDBJ whole genome shotgun (WGS) entry which is preliminary data.</text>
</comment>
<evidence type="ECO:0000313" key="11">
    <source>
        <dbReference type="Proteomes" id="UP000188320"/>
    </source>
</evidence>
<dbReference type="InterPro" id="IPR036901">
    <property type="entry name" value="Asp/Orn_carbamoylTrfase_sf"/>
</dbReference>
<evidence type="ECO:0000256" key="4">
    <source>
        <dbReference type="ARBA" id="ARBA00022571"/>
    </source>
</evidence>
<feature type="domain" description="Aspartate/ornithine carbamoyltransferase Asp/Orn-binding" evidence="8">
    <location>
        <begin position="201"/>
        <end position="356"/>
    </location>
</feature>
<dbReference type="NCBIfam" id="NF001986">
    <property type="entry name" value="PRK00779.1"/>
    <property type="match status" value="1"/>
</dbReference>
<evidence type="ECO:0000259" key="9">
    <source>
        <dbReference type="Pfam" id="PF02729"/>
    </source>
</evidence>
<comment type="pathway">
    <text evidence="1">Amino-acid biosynthesis; L-arginine biosynthesis; L-arginine from L-ornithine and carbamoyl phosphate: step 1/3.</text>
</comment>
<organism evidence="10 11">
    <name type="scientific">Zancudomyces culisetae</name>
    <name type="common">Gut fungus</name>
    <name type="synonym">Smittium culisetae</name>
    <dbReference type="NCBI Taxonomy" id="1213189"/>
    <lineage>
        <taxon>Eukaryota</taxon>
        <taxon>Fungi</taxon>
        <taxon>Fungi incertae sedis</taxon>
        <taxon>Zoopagomycota</taxon>
        <taxon>Kickxellomycotina</taxon>
        <taxon>Harpellomycetes</taxon>
        <taxon>Harpellales</taxon>
        <taxon>Legeriomycetaceae</taxon>
        <taxon>Zancudomyces</taxon>
    </lineage>
</organism>
<dbReference type="GO" id="GO:0019240">
    <property type="term" value="P:citrulline biosynthetic process"/>
    <property type="evidence" value="ECO:0007669"/>
    <property type="project" value="TreeGrafter"/>
</dbReference>
<name>A0A1R1PGZ8_ZANCU</name>
<keyword evidence="5" id="KW-0028">Amino-acid biosynthesis</keyword>
<dbReference type="GO" id="GO:0004585">
    <property type="term" value="F:ornithine carbamoyltransferase activity"/>
    <property type="evidence" value="ECO:0007669"/>
    <property type="project" value="UniProtKB-EC"/>
</dbReference>
<reference evidence="11" key="1">
    <citation type="submission" date="2017-01" db="EMBL/GenBank/DDBJ databases">
        <authorList>
            <person name="Wang Y."/>
            <person name="White M."/>
            <person name="Kvist S."/>
            <person name="Moncalvo J.-M."/>
        </authorList>
    </citation>
    <scope>NUCLEOTIDE SEQUENCE [LARGE SCALE GENOMIC DNA]</scope>
    <source>
        <strain evidence="11">COL-18-3</strain>
    </source>
</reference>
<dbReference type="PANTHER" id="PTHR45753:SF3">
    <property type="entry name" value="ORNITHINE TRANSCARBAMYLASE, MITOCHONDRIAL"/>
    <property type="match status" value="1"/>
</dbReference>
<accession>A0A1R1PGZ8</accession>
<dbReference type="PROSITE" id="PS00097">
    <property type="entry name" value="CARBAMOYLTRANSFERASE"/>
    <property type="match status" value="1"/>
</dbReference>
<evidence type="ECO:0000259" key="8">
    <source>
        <dbReference type="Pfam" id="PF00185"/>
    </source>
</evidence>
<dbReference type="EC" id="2.1.3.3" evidence="3"/>